<keyword evidence="2" id="KW-1185">Reference proteome</keyword>
<comment type="caution">
    <text evidence="1">The sequence shown here is derived from an EMBL/GenBank/DDBJ whole genome shotgun (WGS) entry which is preliminary data.</text>
</comment>
<accession>A0ABQ3KDU6</accession>
<organism evidence="1 2">
    <name type="scientific">Deinococcus piscis</name>
    <dbReference type="NCBI Taxonomy" id="394230"/>
    <lineage>
        <taxon>Bacteria</taxon>
        <taxon>Thermotogati</taxon>
        <taxon>Deinococcota</taxon>
        <taxon>Deinococci</taxon>
        <taxon>Deinococcales</taxon>
        <taxon>Deinococcaceae</taxon>
        <taxon>Deinococcus</taxon>
    </lineage>
</organism>
<evidence type="ECO:0000313" key="1">
    <source>
        <dbReference type="EMBL" id="GHG06219.1"/>
    </source>
</evidence>
<name>A0ABQ3KDU6_9DEIO</name>
<proteinExistence type="predicted"/>
<dbReference type="RefSeq" id="WP_189643416.1">
    <property type="nucleotide sequence ID" value="NZ_BNAL01000023.1"/>
</dbReference>
<evidence type="ECO:0000313" key="2">
    <source>
        <dbReference type="Proteomes" id="UP000632154"/>
    </source>
</evidence>
<dbReference type="Proteomes" id="UP000632154">
    <property type="component" value="Unassembled WGS sequence"/>
</dbReference>
<protein>
    <submittedName>
        <fullName evidence="1">Uncharacterized protein</fullName>
    </submittedName>
</protein>
<gene>
    <name evidence="1" type="ORF">GCM10017783_18560</name>
</gene>
<reference evidence="2" key="1">
    <citation type="journal article" date="2019" name="Int. J. Syst. Evol. Microbiol.">
        <title>The Global Catalogue of Microorganisms (GCM) 10K type strain sequencing project: providing services to taxonomists for standard genome sequencing and annotation.</title>
        <authorList>
            <consortium name="The Broad Institute Genomics Platform"/>
            <consortium name="The Broad Institute Genome Sequencing Center for Infectious Disease"/>
            <person name="Wu L."/>
            <person name="Ma J."/>
        </authorList>
    </citation>
    <scope>NUCLEOTIDE SEQUENCE [LARGE SCALE GENOMIC DNA]</scope>
    <source>
        <strain evidence="2">CGMCC 1.18439</strain>
    </source>
</reference>
<dbReference type="EMBL" id="BNAL01000023">
    <property type="protein sequence ID" value="GHG06219.1"/>
    <property type="molecule type" value="Genomic_DNA"/>
</dbReference>
<sequence length="96" mass="9869">MTTVTPLFAQELPAYFAAQQRFYGMADPEGRAAAILRPFSPVEREELASEFLVMRGGSGEIVAGLGVSDGKFVQGFCATGLGQWGAAAAGTPGAAA</sequence>